<evidence type="ECO:0000313" key="1">
    <source>
        <dbReference type="EMBL" id="OJD28629.1"/>
    </source>
</evidence>
<dbReference type="EMBL" id="MNUE01000134">
    <property type="protein sequence ID" value="OJD28629.1"/>
    <property type="molecule type" value="Genomic_DNA"/>
</dbReference>
<reference evidence="1 2" key="1">
    <citation type="submission" date="2016-10" db="EMBL/GenBank/DDBJ databases">
        <title>Proteomics and genomics reveal pathogen-plant mechanisms compatible with a hemibiotrophic lifestyle of Diplodia corticola.</title>
        <authorList>
            <person name="Fernandes I."/>
            <person name="De Jonge R."/>
            <person name="Van De Peer Y."/>
            <person name="Devreese B."/>
            <person name="Alves A."/>
            <person name="Esteves A.C."/>
        </authorList>
    </citation>
    <scope>NUCLEOTIDE SEQUENCE [LARGE SCALE GENOMIC DNA]</scope>
    <source>
        <strain evidence="1 2">CBS 112549</strain>
    </source>
</reference>
<organism evidence="1 2">
    <name type="scientific">Diplodia corticola</name>
    <dbReference type="NCBI Taxonomy" id="236234"/>
    <lineage>
        <taxon>Eukaryota</taxon>
        <taxon>Fungi</taxon>
        <taxon>Dikarya</taxon>
        <taxon>Ascomycota</taxon>
        <taxon>Pezizomycotina</taxon>
        <taxon>Dothideomycetes</taxon>
        <taxon>Dothideomycetes incertae sedis</taxon>
        <taxon>Botryosphaeriales</taxon>
        <taxon>Botryosphaeriaceae</taxon>
        <taxon>Diplodia</taxon>
    </lineage>
</organism>
<keyword evidence="2" id="KW-1185">Reference proteome</keyword>
<dbReference type="GeneID" id="31011255"/>
<evidence type="ECO:0000313" key="2">
    <source>
        <dbReference type="Proteomes" id="UP000183809"/>
    </source>
</evidence>
<dbReference type="STRING" id="236234.A0A1J9RM02"/>
<sequence length="170" mass="19179">MARWADVSSTSATIGRQMITVPLTDDYPPPEEDAATSDPLLTVLEEARCPMCRTATRAVRSEALERVLMEKYAGMYGRDGDEDEENEEEESGEGYFTVQAYIILKAVYTWISEDAQPSPDCVEKGMLPLEWMLSFDGEGSMARCWPKFKHEVLTEEGSDSSYDDDSEYEE</sequence>
<comment type="caution">
    <text evidence="1">The sequence shown here is derived from an EMBL/GenBank/DDBJ whole genome shotgun (WGS) entry which is preliminary data.</text>
</comment>
<dbReference type="Proteomes" id="UP000183809">
    <property type="component" value="Unassembled WGS sequence"/>
</dbReference>
<dbReference type="RefSeq" id="XP_020124889.1">
    <property type="nucleotide sequence ID" value="XM_020270996.1"/>
</dbReference>
<proteinExistence type="predicted"/>
<name>A0A1J9RM02_9PEZI</name>
<protein>
    <submittedName>
        <fullName evidence="1">Yeats family protein</fullName>
    </submittedName>
</protein>
<dbReference type="OrthoDB" id="1630758at2759"/>
<dbReference type="AlphaFoldDB" id="A0A1J9RM02"/>
<gene>
    <name evidence="1" type="ORF">BKCO1_1340001</name>
</gene>
<accession>A0A1J9RM02</accession>